<keyword evidence="2" id="KW-0472">Membrane</keyword>
<reference evidence="4" key="1">
    <citation type="journal article" date="2011" name="Genome Biol.">
        <title>Comparative genomics of the social amoebae Dictyostelium discoideum and Dictyostelium purpureum.</title>
        <authorList>
            <consortium name="US DOE Joint Genome Institute (JGI-PGF)"/>
            <person name="Sucgang R."/>
            <person name="Kuo A."/>
            <person name="Tian X."/>
            <person name="Salerno W."/>
            <person name="Parikh A."/>
            <person name="Feasley C.L."/>
            <person name="Dalin E."/>
            <person name="Tu H."/>
            <person name="Huang E."/>
            <person name="Barry K."/>
            <person name="Lindquist E."/>
            <person name="Shapiro H."/>
            <person name="Bruce D."/>
            <person name="Schmutz J."/>
            <person name="Salamov A."/>
            <person name="Fey P."/>
            <person name="Gaudet P."/>
            <person name="Anjard C."/>
            <person name="Babu M.M."/>
            <person name="Basu S."/>
            <person name="Bushmanova Y."/>
            <person name="van der Wel H."/>
            <person name="Katoh-Kurasawa M."/>
            <person name="Dinh C."/>
            <person name="Coutinho P.M."/>
            <person name="Saito T."/>
            <person name="Elias M."/>
            <person name="Schaap P."/>
            <person name="Kay R.R."/>
            <person name="Henrissat B."/>
            <person name="Eichinger L."/>
            <person name="Rivero F."/>
            <person name="Putnam N.H."/>
            <person name="West C.M."/>
            <person name="Loomis W.F."/>
            <person name="Chisholm R.L."/>
            <person name="Shaulsky G."/>
            <person name="Strassmann J.E."/>
            <person name="Queller D.C."/>
            <person name="Kuspa A."/>
            <person name="Grigoriev I.V."/>
        </authorList>
    </citation>
    <scope>NUCLEOTIDE SEQUENCE [LARGE SCALE GENOMIC DNA]</scope>
    <source>
        <strain evidence="4">QSDP1</strain>
    </source>
</reference>
<proteinExistence type="predicted"/>
<keyword evidence="2" id="KW-1133">Transmembrane helix</keyword>
<dbReference type="GeneID" id="10500539"/>
<keyword evidence="2" id="KW-0812">Transmembrane</keyword>
<feature type="compositionally biased region" description="Polar residues" evidence="1">
    <location>
        <begin position="53"/>
        <end position="73"/>
    </location>
</feature>
<protein>
    <submittedName>
        <fullName evidence="3">Uncharacterized protein</fullName>
    </submittedName>
</protein>
<feature type="transmembrane region" description="Helical" evidence="2">
    <location>
        <begin position="7"/>
        <end position="30"/>
    </location>
</feature>
<dbReference type="AlphaFoldDB" id="F0ZJI0"/>
<accession>F0ZJI0</accession>
<dbReference type="EMBL" id="GL871043">
    <property type="protein sequence ID" value="EGC35924.1"/>
    <property type="molecule type" value="Genomic_DNA"/>
</dbReference>
<evidence type="ECO:0000256" key="2">
    <source>
        <dbReference type="SAM" id="Phobius"/>
    </source>
</evidence>
<name>F0ZJI0_DICPU</name>
<keyword evidence="4" id="KW-1185">Reference proteome</keyword>
<feature type="region of interest" description="Disordered" evidence="1">
    <location>
        <begin position="50"/>
        <end position="189"/>
    </location>
</feature>
<feature type="compositionally biased region" description="Polar residues" evidence="1">
    <location>
        <begin position="88"/>
        <end position="111"/>
    </location>
</feature>
<dbReference type="KEGG" id="dpp:DICPUDRAFT_151686"/>
<dbReference type="VEuPathDB" id="AmoebaDB:DICPUDRAFT_151686"/>
<evidence type="ECO:0000313" key="3">
    <source>
        <dbReference type="EMBL" id="EGC35924.1"/>
    </source>
</evidence>
<evidence type="ECO:0000256" key="1">
    <source>
        <dbReference type="SAM" id="MobiDB-lite"/>
    </source>
</evidence>
<dbReference type="RefSeq" id="XP_003287578.1">
    <property type="nucleotide sequence ID" value="XM_003287530.1"/>
</dbReference>
<gene>
    <name evidence="3" type="ORF">DICPUDRAFT_151686</name>
</gene>
<feature type="compositionally biased region" description="Polar residues" evidence="1">
    <location>
        <begin position="165"/>
        <end position="174"/>
    </location>
</feature>
<evidence type="ECO:0000313" key="4">
    <source>
        <dbReference type="Proteomes" id="UP000001064"/>
    </source>
</evidence>
<organism evidence="3 4">
    <name type="scientific">Dictyostelium purpureum</name>
    <name type="common">Slime mold</name>
    <dbReference type="NCBI Taxonomy" id="5786"/>
    <lineage>
        <taxon>Eukaryota</taxon>
        <taxon>Amoebozoa</taxon>
        <taxon>Evosea</taxon>
        <taxon>Eumycetozoa</taxon>
        <taxon>Dictyostelia</taxon>
        <taxon>Dictyosteliales</taxon>
        <taxon>Dictyosteliaceae</taxon>
        <taxon>Dictyostelium</taxon>
    </lineage>
</organism>
<sequence>MNDYVILFCQTIITLVFSFLFGLGLIKYYFNKNDNCNDNHKVQVNYREPSNYPAFNQNESPHSVSDAPQSNDYPESGYINKREPSNYPAFNQNESRHSVSGATQSDNNQESGDIHKRTPSSYPTFNKNESRHSVSGASQSDNNQESGHIHKRQSSYPAFNKNESRFSFSGSPYSNGEPPFVEDQLPSFPSGSALYYF</sequence>
<dbReference type="Proteomes" id="UP000001064">
    <property type="component" value="Unassembled WGS sequence"/>
</dbReference>
<dbReference type="InParanoid" id="F0ZJI0"/>
<feature type="compositionally biased region" description="Polar residues" evidence="1">
    <location>
        <begin position="119"/>
        <end position="146"/>
    </location>
</feature>